<evidence type="ECO:0000313" key="1">
    <source>
        <dbReference type="EMBL" id="RGT57936.1"/>
    </source>
</evidence>
<dbReference type="RefSeq" id="WP_118764351.1">
    <property type="nucleotide sequence ID" value="NZ_CABJCF010000001.1"/>
</dbReference>
<accession>A0A412PIC4</accession>
<organism evidence="1 2">
    <name type="scientific">Solobacterium moorei</name>
    <dbReference type="NCBI Taxonomy" id="102148"/>
    <lineage>
        <taxon>Bacteria</taxon>
        <taxon>Bacillati</taxon>
        <taxon>Bacillota</taxon>
        <taxon>Erysipelotrichia</taxon>
        <taxon>Erysipelotrichales</taxon>
        <taxon>Erysipelotrichaceae</taxon>
        <taxon>Solobacterium</taxon>
    </lineage>
</organism>
<sequence length="337" mass="40242">MKVISCASYHGTGSSAITDFLGEFDNVCSMTNYEFRFVQDPDGISDLEYNLVENHNRHNSGHALKRFKRLTDFNAGTKFNKRYEPFFDNQYKKISYKYIDRLTDFTFKGYWFYDLYDKGTFYYYLTRLPEKIMSKLHGSPEDVVFTNPLPNEITYCSHPTEEQFLTYTKEYIDELLTIANKEHKPYLMVDQIVPPSNIQRFVRYFKDIKVIVVDRDPRDLYILAKYVWKDPVVPCESVDLFCKWFAYIREHRKTETYDPNYAILVQFEDLIYKYDETTTRIMDWLGLTKEQHVSPKSGFDPSKSIKNTKLWLSHPEYQKEAKEIAEKLPEYLYNYAE</sequence>
<dbReference type="InterPro" id="IPR027417">
    <property type="entry name" value="P-loop_NTPase"/>
</dbReference>
<proteinExistence type="predicted"/>
<dbReference type="EMBL" id="QRWX01000001">
    <property type="protein sequence ID" value="RGT57936.1"/>
    <property type="molecule type" value="Genomic_DNA"/>
</dbReference>
<gene>
    <name evidence="1" type="ORF">DWX20_02475</name>
</gene>
<evidence type="ECO:0000313" key="2">
    <source>
        <dbReference type="Proteomes" id="UP000284731"/>
    </source>
</evidence>
<evidence type="ECO:0008006" key="3">
    <source>
        <dbReference type="Google" id="ProtNLM"/>
    </source>
</evidence>
<dbReference type="AlphaFoldDB" id="A0A412PIC4"/>
<reference evidence="1 2" key="1">
    <citation type="submission" date="2018-08" db="EMBL/GenBank/DDBJ databases">
        <title>A genome reference for cultivated species of the human gut microbiota.</title>
        <authorList>
            <person name="Zou Y."/>
            <person name="Xue W."/>
            <person name="Luo G."/>
        </authorList>
    </citation>
    <scope>NUCLEOTIDE SEQUENCE [LARGE SCALE GENOMIC DNA]</scope>
    <source>
        <strain evidence="1 2">AF18-46</strain>
    </source>
</reference>
<dbReference type="Proteomes" id="UP000284731">
    <property type="component" value="Unassembled WGS sequence"/>
</dbReference>
<comment type="caution">
    <text evidence="1">The sequence shown here is derived from an EMBL/GenBank/DDBJ whole genome shotgun (WGS) entry which is preliminary data.</text>
</comment>
<dbReference type="Gene3D" id="3.40.50.300">
    <property type="entry name" value="P-loop containing nucleotide triphosphate hydrolases"/>
    <property type="match status" value="1"/>
</dbReference>
<name>A0A412PIC4_9FIRM</name>
<protein>
    <recommendedName>
        <fullName evidence="3">Sulfotransferase domain-containing protein</fullName>
    </recommendedName>
</protein>
<dbReference type="SUPFAM" id="SSF52540">
    <property type="entry name" value="P-loop containing nucleoside triphosphate hydrolases"/>
    <property type="match status" value="1"/>
</dbReference>